<organism evidence="7 9">
    <name type="scientific">Adineta ricciae</name>
    <name type="common">Rotifer</name>
    <dbReference type="NCBI Taxonomy" id="249248"/>
    <lineage>
        <taxon>Eukaryota</taxon>
        <taxon>Metazoa</taxon>
        <taxon>Spiralia</taxon>
        <taxon>Gnathifera</taxon>
        <taxon>Rotifera</taxon>
        <taxon>Eurotatoria</taxon>
        <taxon>Bdelloidea</taxon>
        <taxon>Adinetida</taxon>
        <taxon>Adinetidae</taxon>
        <taxon>Adineta</taxon>
    </lineage>
</organism>
<keyword evidence="8" id="KW-1185">Reference proteome</keyword>
<evidence type="ECO:0000256" key="3">
    <source>
        <dbReference type="ARBA" id="ARBA00022723"/>
    </source>
</evidence>
<dbReference type="AlphaFoldDB" id="A0A815UIT3"/>
<reference evidence="7" key="1">
    <citation type="submission" date="2021-02" db="EMBL/GenBank/DDBJ databases">
        <authorList>
            <person name="Nowell W R."/>
        </authorList>
    </citation>
    <scope>NUCLEOTIDE SEQUENCE</scope>
</reference>
<dbReference type="GO" id="GO:0016705">
    <property type="term" value="F:oxidoreductase activity, acting on paired donors, with incorporation or reduction of molecular oxygen"/>
    <property type="evidence" value="ECO:0007669"/>
    <property type="project" value="InterPro"/>
</dbReference>
<dbReference type="InterPro" id="IPR050705">
    <property type="entry name" value="Cytochrome_P450_3A"/>
</dbReference>
<evidence type="ECO:0000256" key="1">
    <source>
        <dbReference type="ARBA" id="ARBA00010617"/>
    </source>
</evidence>
<name>A0A815UIT3_ADIRI</name>
<keyword evidence="5" id="KW-0408">Iron</keyword>
<dbReference type="GO" id="GO:0005506">
    <property type="term" value="F:iron ion binding"/>
    <property type="evidence" value="ECO:0007669"/>
    <property type="project" value="InterPro"/>
</dbReference>
<protein>
    <submittedName>
        <fullName evidence="7">Uncharacterized protein</fullName>
    </submittedName>
</protein>
<sequence length="100" mass="11745">MVADYETTSTAMTYCTYILATKYEVQQKLEEEVDELKERGINYDSITKLTYMDLFIREVLRMFPITTVGIIRRCNETTIVCGHTVDESSYNILLRMFYSL</sequence>
<keyword evidence="4" id="KW-0560">Oxidoreductase</keyword>
<dbReference type="PANTHER" id="PTHR24302:SF15">
    <property type="entry name" value="FATTY-ACID PEROXYGENASE"/>
    <property type="match status" value="1"/>
</dbReference>
<dbReference type="GO" id="GO:0020037">
    <property type="term" value="F:heme binding"/>
    <property type="evidence" value="ECO:0007669"/>
    <property type="project" value="InterPro"/>
</dbReference>
<keyword evidence="3" id="KW-0479">Metal-binding</keyword>
<dbReference type="Proteomes" id="UP000663828">
    <property type="component" value="Unassembled WGS sequence"/>
</dbReference>
<dbReference type="SUPFAM" id="SSF48264">
    <property type="entry name" value="Cytochrome P450"/>
    <property type="match status" value="1"/>
</dbReference>
<dbReference type="InterPro" id="IPR001128">
    <property type="entry name" value="Cyt_P450"/>
</dbReference>
<dbReference type="InterPro" id="IPR036396">
    <property type="entry name" value="Cyt_P450_sf"/>
</dbReference>
<dbReference type="EMBL" id="CAJNOR010002412">
    <property type="protein sequence ID" value="CAF1290775.1"/>
    <property type="molecule type" value="Genomic_DNA"/>
</dbReference>
<dbReference type="Gene3D" id="1.10.630.10">
    <property type="entry name" value="Cytochrome P450"/>
    <property type="match status" value="1"/>
</dbReference>
<proteinExistence type="inferred from homology"/>
<dbReference type="Pfam" id="PF00067">
    <property type="entry name" value="p450"/>
    <property type="match status" value="1"/>
</dbReference>
<comment type="similarity">
    <text evidence="1">Belongs to the cytochrome P450 family.</text>
</comment>
<comment type="caution">
    <text evidence="7">The sequence shown here is derived from an EMBL/GenBank/DDBJ whole genome shotgun (WGS) entry which is preliminary data.</text>
</comment>
<dbReference type="PANTHER" id="PTHR24302">
    <property type="entry name" value="CYTOCHROME P450 FAMILY 3"/>
    <property type="match status" value="1"/>
</dbReference>
<dbReference type="GO" id="GO:0008395">
    <property type="term" value="F:steroid hydroxylase activity"/>
    <property type="evidence" value="ECO:0007669"/>
    <property type="project" value="TreeGrafter"/>
</dbReference>
<keyword evidence="2" id="KW-0349">Heme</keyword>
<evidence type="ECO:0000256" key="2">
    <source>
        <dbReference type="ARBA" id="ARBA00022617"/>
    </source>
</evidence>
<evidence type="ECO:0000313" key="8">
    <source>
        <dbReference type="Proteomes" id="UP000663828"/>
    </source>
</evidence>
<dbReference type="EMBL" id="CAJNOJ010000749">
    <property type="protein sequence ID" value="CAF1518219.1"/>
    <property type="molecule type" value="Genomic_DNA"/>
</dbReference>
<evidence type="ECO:0000256" key="4">
    <source>
        <dbReference type="ARBA" id="ARBA00023002"/>
    </source>
</evidence>
<evidence type="ECO:0000313" key="6">
    <source>
        <dbReference type="EMBL" id="CAF1290775.1"/>
    </source>
</evidence>
<dbReference type="OrthoDB" id="2789670at2759"/>
<accession>A0A815UIT3</accession>
<evidence type="ECO:0000313" key="9">
    <source>
        <dbReference type="Proteomes" id="UP000663852"/>
    </source>
</evidence>
<gene>
    <name evidence="7" type="ORF">EDS130_LOCUS43695</name>
    <name evidence="6" type="ORF">XAT740_LOCUS28327</name>
</gene>
<evidence type="ECO:0000313" key="7">
    <source>
        <dbReference type="EMBL" id="CAF1518219.1"/>
    </source>
</evidence>
<evidence type="ECO:0000256" key="5">
    <source>
        <dbReference type="ARBA" id="ARBA00023004"/>
    </source>
</evidence>
<dbReference type="Proteomes" id="UP000663852">
    <property type="component" value="Unassembled WGS sequence"/>
</dbReference>